<evidence type="ECO:0000313" key="3">
    <source>
        <dbReference type="EMBL" id="MFD0949406.1"/>
    </source>
</evidence>
<dbReference type="NCBIfam" id="TIGR03805">
    <property type="entry name" value="beta_helix_1"/>
    <property type="match status" value="1"/>
</dbReference>
<evidence type="ECO:0000259" key="2">
    <source>
        <dbReference type="Pfam" id="PF13229"/>
    </source>
</evidence>
<dbReference type="RefSeq" id="WP_379069088.1">
    <property type="nucleotide sequence ID" value="NZ_JBHTIT010000001.1"/>
</dbReference>
<dbReference type="Proteomes" id="UP001597044">
    <property type="component" value="Unassembled WGS sequence"/>
</dbReference>
<dbReference type="InterPro" id="IPR011050">
    <property type="entry name" value="Pectin_lyase_fold/virulence"/>
</dbReference>
<gene>
    <name evidence="3" type="ORF">ACFQ0F_03200</name>
</gene>
<dbReference type="Gene3D" id="2.160.20.10">
    <property type="entry name" value="Single-stranded right-handed beta-helix, Pectin lyase-like"/>
    <property type="match status" value="1"/>
</dbReference>
<dbReference type="InterPro" id="IPR012334">
    <property type="entry name" value="Pectin_lyas_fold"/>
</dbReference>
<reference evidence="4" key="1">
    <citation type="journal article" date="2019" name="Int. J. Syst. Evol. Microbiol.">
        <title>The Global Catalogue of Microorganisms (GCM) 10K type strain sequencing project: providing services to taxonomists for standard genome sequencing and annotation.</title>
        <authorList>
            <consortium name="The Broad Institute Genomics Platform"/>
            <consortium name="The Broad Institute Genome Sequencing Center for Infectious Disease"/>
            <person name="Wu L."/>
            <person name="Ma J."/>
        </authorList>
    </citation>
    <scope>NUCLEOTIDE SEQUENCE [LARGE SCALE GENOMIC DNA]</scope>
    <source>
        <strain evidence="4">CCUG 63419</strain>
    </source>
</reference>
<accession>A0ABW3HD88</accession>
<evidence type="ECO:0000256" key="1">
    <source>
        <dbReference type="SAM" id="SignalP"/>
    </source>
</evidence>
<protein>
    <submittedName>
        <fullName evidence="3">Parallel beta-helix domain-containing protein</fullName>
    </submittedName>
</protein>
<sequence length="1003" mass="108446">MFISFRKATFVVLAASTALLAACSDSTKTSTTTPPTPRIDAACIEAGPNAREQVLTRLSLARAGDTVAFCEGYFEMSTGLLVNSKNGITLKGAGKDKTILNFLNSDSGEGINASYADGLILQGFTVEDTPGNGVRVFRSESVTIRDVRVRWHDAAGRDETSDKYTPRSDVGAYGLYPVETQHVLMEDCESHGASDAGIYVGQSNDVIVRNCLATYNVAGFEFENTYRALFEDNVATKNTGGFLIFDLPDLRQYGEKNVVRRNKSYNNNTDNFAPTGNIVGLVPRGTGMLVLASDQLEIYDNDITGNDSFGIAVVNYGLVDRNYPDLRYDFYPEGIEIHNNRFSGNGQSPQLPIADRGVASALPLLMRVKNFGRGADIVWDGGEDVPNDCTDYPVDEDGIALNKPNNAETRYEPRVDERGRPNYYRSDKEPTCKYNAWKFDAKKKLKKPENGLCLSNNTHQSNPLVTPFLNAGLSRSDIGPELIQQIIVPGSSDTAPYACDLPDRPIPVLNLPYKIVAEEAAPPDAAIAAACSAVKPGQVNWNALAKFDCPELSQYGLFKVANDPLSGGQGAFVMPYELNSTLFSDYASKYRVIFLPPNAQGGVQPAKYQDKKSTNSINESLDFPVGTVISKTFTFRTEDGAGKLLREHIVETRLIIKRDTPVGERWIGLPYVWQQGSDGKPTKAVLALAGDNVAVQWDYLDPNPNVKKNNERARYKGASAAYAVPAALNCITCHGGDDRLGAAPIGPKARNMDRGMNKDQTGENQLAFMARKGWLTGFNAEPSKRDAPMATMEIPGSGPSKALPNSPRDVHERVRAYLEVNCAYCHNSSGGASNSGLFLDSFRPVDVRYGVCKKPVAAGRGSGNRGHDIVLGNAAASIMSFRVGSAEAGVRMPPIARSVVHGEASALINEWINTELPAINAKNNDEVKNENSCNDSELPLLLTELLPAELSSVIAQIQEASGGLVNISAVTDLLESITKGVTGALSPTQKSERAMKGTPAANR</sequence>
<proteinExistence type="predicted"/>
<keyword evidence="1" id="KW-0732">Signal</keyword>
<feature type="signal peptide" evidence="1">
    <location>
        <begin position="1"/>
        <end position="21"/>
    </location>
</feature>
<dbReference type="SMART" id="SM00710">
    <property type="entry name" value="PbH1"/>
    <property type="match status" value="8"/>
</dbReference>
<dbReference type="PROSITE" id="PS51257">
    <property type="entry name" value="PROKAR_LIPOPROTEIN"/>
    <property type="match status" value="1"/>
</dbReference>
<feature type="chain" id="PRO_5046636292" evidence="1">
    <location>
        <begin position="22"/>
        <end position="1003"/>
    </location>
</feature>
<dbReference type="EMBL" id="JBHTIT010000001">
    <property type="protein sequence ID" value="MFD0949406.1"/>
    <property type="molecule type" value="Genomic_DNA"/>
</dbReference>
<dbReference type="InterPro" id="IPR006626">
    <property type="entry name" value="PbH1"/>
</dbReference>
<dbReference type="InterPro" id="IPR039448">
    <property type="entry name" value="Beta_helix"/>
</dbReference>
<name>A0ABW3HD88_9GAMM</name>
<dbReference type="Pfam" id="PF13229">
    <property type="entry name" value="Beta_helix"/>
    <property type="match status" value="1"/>
</dbReference>
<keyword evidence="4" id="KW-1185">Reference proteome</keyword>
<dbReference type="SUPFAM" id="SSF51126">
    <property type="entry name" value="Pectin lyase-like"/>
    <property type="match status" value="1"/>
</dbReference>
<evidence type="ECO:0000313" key="4">
    <source>
        <dbReference type="Proteomes" id="UP001597044"/>
    </source>
</evidence>
<comment type="caution">
    <text evidence="3">The sequence shown here is derived from an EMBL/GenBank/DDBJ whole genome shotgun (WGS) entry which is preliminary data.</text>
</comment>
<dbReference type="InterPro" id="IPR022442">
    <property type="entry name" value="SO_2930-like_dom"/>
</dbReference>
<feature type="domain" description="Right handed beta helix" evidence="2">
    <location>
        <begin position="169"/>
        <end position="317"/>
    </location>
</feature>
<organism evidence="3 4">
    <name type="scientific">Paraperlucidibaca wandonensis</name>
    <dbReference type="NCBI Taxonomy" id="1268273"/>
    <lineage>
        <taxon>Bacteria</taxon>
        <taxon>Pseudomonadati</taxon>
        <taxon>Pseudomonadota</taxon>
        <taxon>Gammaproteobacteria</taxon>
        <taxon>Moraxellales</taxon>
        <taxon>Moraxellaceae</taxon>
        <taxon>Paraperlucidibaca</taxon>
    </lineage>
</organism>